<comment type="caution">
    <text evidence="8">The sequence shown here is derived from an EMBL/GenBank/DDBJ whole genome shotgun (WGS) entry which is preliminary data.</text>
</comment>
<sequence length="210" mass="24156">MANDLRGFEKSGYNDKHAEVEKVTDNKSNSEAIGKSGLQEENIKEIPPSAERSNLPLYPSHGVIGTSEPAWMDAFYSSRNFKTETKHDFRKLKFDFYETYEKHLESHKMTPTPLPGLDNLWKTFNARQNASAEYQKDELSLPRRFRNPALFKGYGCEKDEHPLFRTTSSSYGQFPPTTHDVPHKYHGLDTTFTVHLARTGMPRNRSLNIK</sequence>
<gene>
    <name evidence="8" type="ORF">ODALV1_LOCUS16059</name>
</gene>
<evidence type="ECO:0000313" key="9">
    <source>
        <dbReference type="Proteomes" id="UP001642540"/>
    </source>
</evidence>
<dbReference type="InterPro" id="IPR026507">
    <property type="entry name" value="PIRC1/2"/>
</dbReference>
<accession>A0ABP1QWT8</accession>
<organism evidence="8 9">
    <name type="scientific">Orchesella dallaii</name>
    <dbReference type="NCBI Taxonomy" id="48710"/>
    <lineage>
        <taxon>Eukaryota</taxon>
        <taxon>Metazoa</taxon>
        <taxon>Ecdysozoa</taxon>
        <taxon>Arthropoda</taxon>
        <taxon>Hexapoda</taxon>
        <taxon>Collembola</taxon>
        <taxon>Entomobryomorpha</taxon>
        <taxon>Entomobryoidea</taxon>
        <taxon>Orchesellidae</taxon>
        <taxon>Orchesellinae</taxon>
        <taxon>Orchesella</taxon>
    </lineage>
</organism>
<name>A0ABP1QWT8_9HEXA</name>
<comment type="similarity">
    <text evidence="6">Belongs to the PIERCE1 family.</text>
</comment>
<reference evidence="8 9" key="1">
    <citation type="submission" date="2024-08" db="EMBL/GenBank/DDBJ databases">
        <authorList>
            <person name="Cucini C."/>
            <person name="Frati F."/>
        </authorList>
    </citation>
    <scope>NUCLEOTIDE SEQUENCE [LARGE SCALE GENOMIC DNA]</scope>
</reference>
<dbReference type="Pfam" id="PF14892">
    <property type="entry name" value="PIRC1_2"/>
    <property type="match status" value="1"/>
</dbReference>
<dbReference type="PANTHER" id="PTHR20899">
    <property type="entry name" value="PIERCE HOMOLOG"/>
    <property type="match status" value="1"/>
</dbReference>
<evidence type="ECO:0000256" key="7">
    <source>
        <dbReference type="SAM" id="MobiDB-lite"/>
    </source>
</evidence>
<comment type="subcellular location">
    <subcellularLocation>
        <location evidence="1">Cell projection</location>
        <location evidence="1">Cilium</location>
    </subcellularLocation>
    <subcellularLocation>
        <location evidence="2">Cytoplasm</location>
        <location evidence="2">Cytoskeleton</location>
    </subcellularLocation>
</comment>
<evidence type="ECO:0000256" key="1">
    <source>
        <dbReference type="ARBA" id="ARBA00004138"/>
    </source>
</evidence>
<dbReference type="EMBL" id="CAXLJM020000049">
    <property type="protein sequence ID" value="CAL8113531.1"/>
    <property type="molecule type" value="Genomic_DNA"/>
</dbReference>
<evidence type="ECO:0000256" key="2">
    <source>
        <dbReference type="ARBA" id="ARBA00004245"/>
    </source>
</evidence>
<feature type="region of interest" description="Disordered" evidence="7">
    <location>
        <begin position="1"/>
        <end position="55"/>
    </location>
</feature>
<evidence type="ECO:0000256" key="6">
    <source>
        <dbReference type="ARBA" id="ARBA00038014"/>
    </source>
</evidence>
<keyword evidence="9" id="KW-1185">Reference proteome</keyword>
<keyword evidence="3" id="KW-0963">Cytoplasm</keyword>
<feature type="compositionally biased region" description="Basic and acidic residues" evidence="7">
    <location>
        <begin position="1"/>
        <end position="25"/>
    </location>
</feature>
<evidence type="ECO:0000313" key="8">
    <source>
        <dbReference type="EMBL" id="CAL8113531.1"/>
    </source>
</evidence>
<keyword evidence="4" id="KW-0206">Cytoskeleton</keyword>
<keyword evidence="5" id="KW-0966">Cell projection</keyword>
<evidence type="ECO:0000256" key="3">
    <source>
        <dbReference type="ARBA" id="ARBA00022490"/>
    </source>
</evidence>
<protein>
    <submittedName>
        <fullName evidence="8">Uncharacterized protein</fullName>
    </submittedName>
</protein>
<evidence type="ECO:0000256" key="5">
    <source>
        <dbReference type="ARBA" id="ARBA00023273"/>
    </source>
</evidence>
<dbReference type="Proteomes" id="UP001642540">
    <property type="component" value="Unassembled WGS sequence"/>
</dbReference>
<evidence type="ECO:0000256" key="4">
    <source>
        <dbReference type="ARBA" id="ARBA00023212"/>
    </source>
</evidence>
<dbReference type="PANTHER" id="PTHR20899:SF1">
    <property type="entry name" value="PIERCER OF MICROTUBULE WALL 1 PROTEIN"/>
    <property type="match status" value="1"/>
</dbReference>
<proteinExistence type="inferred from homology"/>